<protein>
    <recommendedName>
        <fullName evidence="3">CCHC-type domain-containing protein</fullName>
    </recommendedName>
</protein>
<dbReference type="GO" id="GO:0003676">
    <property type="term" value="F:nucleic acid binding"/>
    <property type="evidence" value="ECO:0007669"/>
    <property type="project" value="InterPro"/>
</dbReference>
<dbReference type="HOGENOM" id="CLU_000384_30_0_1"/>
<dbReference type="EMBL" id="GL945433">
    <property type="protein sequence ID" value="EGO25712.1"/>
    <property type="molecule type" value="Genomic_DNA"/>
</dbReference>
<keyword evidence="1" id="KW-0507">mRNA processing</keyword>
<evidence type="ECO:0000256" key="1">
    <source>
        <dbReference type="ARBA" id="ARBA00022664"/>
    </source>
</evidence>
<dbReference type="GO" id="GO:0006397">
    <property type="term" value="P:mRNA processing"/>
    <property type="evidence" value="ECO:0007669"/>
    <property type="project" value="UniProtKB-KW"/>
</dbReference>
<dbReference type="AlphaFoldDB" id="F8NTP1"/>
<evidence type="ECO:0008006" key="3">
    <source>
        <dbReference type="Google" id="ProtNLM"/>
    </source>
</evidence>
<proteinExistence type="predicted"/>
<dbReference type="Gene3D" id="4.10.60.10">
    <property type="entry name" value="Zinc finger, CCHC-type"/>
    <property type="match status" value="1"/>
</dbReference>
<dbReference type="KEGG" id="sla:SERLADRAFT_437437"/>
<dbReference type="OrthoDB" id="2693035at2759"/>
<sequence length="344" mass="38176">MSLDSTPENKQADSTKPEHVGYIVASDIYNKNKFEDFAAEGQPIPPPTPQILPTAPNSLPIPPTRTISNAAATKTTKFGQIDNSDGMPDQANEWMLSAKAYFDVNDTIYDSDRKKVFEALSHMKEGAALAWEETKLTEYIGSAKYPKWTDFETDFNGTFIIADVKGAASAALMTMKMETGGKAVKFNSCFMVEARKSGLNDGGLIMVYKRWMSTVSGLDANWTNSNSISEGKWGKKGEKKKEEKGGRSQLSSVKCLTKNKEDLLKRDGQCFICKEQGYISQFCPEKKKGKQPDQRIRMAEVAEKDETETVVEDGKGISHILKMWRELNEADQASAIDGLEKEGF</sequence>
<evidence type="ECO:0000313" key="2">
    <source>
        <dbReference type="EMBL" id="EGO25712.1"/>
    </source>
</evidence>
<dbReference type="GeneID" id="18814860"/>
<name>F8NTP1_SERL9</name>
<dbReference type="SUPFAM" id="SSF57756">
    <property type="entry name" value="Retrovirus zinc finger-like domains"/>
    <property type="match status" value="1"/>
</dbReference>
<dbReference type="GO" id="GO:0008270">
    <property type="term" value="F:zinc ion binding"/>
    <property type="evidence" value="ECO:0007669"/>
    <property type="project" value="InterPro"/>
</dbReference>
<dbReference type="RefSeq" id="XP_007317834.1">
    <property type="nucleotide sequence ID" value="XM_007317772.1"/>
</dbReference>
<dbReference type="Proteomes" id="UP000008064">
    <property type="component" value="Unassembled WGS sequence"/>
</dbReference>
<dbReference type="InterPro" id="IPR036875">
    <property type="entry name" value="Znf_CCHC_sf"/>
</dbReference>
<organism>
    <name type="scientific">Serpula lacrymans var. lacrymans (strain S7.9)</name>
    <name type="common">Dry rot fungus</name>
    <dbReference type="NCBI Taxonomy" id="578457"/>
    <lineage>
        <taxon>Eukaryota</taxon>
        <taxon>Fungi</taxon>
        <taxon>Dikarya</taxon>
        <taxon>Basidiomycota</taxon>
        <taxon>Agaricomycotina</taxon>
        <taxon>Agaricomycetes</taxon>
        <taxon>Agaricomycetidae</taxon>
        <taxon>Boletales</taxon>
        <taxon>Coniophorineae</taxon>
        <taxon>Serpulaceae</taxon>
        <taxon>Serpula</taxon>
    </lineage>
</organism>
<reference evidence="2" key="1">
    <citation type="submission" date="2011-04" db="EMBL/GenBank/DDBJ databases">
        <title>Evolution of plant cell wall degrading machinery underlies the functional diversity of forest fungi.</title>
        <authorList>
            <consortium name="US DOE Joint Genome Institute (JGI-PGF)"/>
            <person name="Eastwood D.C."/>
            <person name="Floudas D."/>
            <person name="Binder M."/>
            <person name="Majcherczyk A."/>
            <person name="Schneider P."/>
            <person name="Aerts A."/>
            <person name="Asiegbu F.O."/>
            <person name="Baker S.E."/>
            <person name="Barry K."/>
            <person name="Bendiksby M."/>
            <person name="Blumentritt M."/>
            <person name="Coutinho P.M."/>
            <person name="Cullen D."/>
            <person name="Cullen D."/>
            <person name="Gathman A."/>
            <person name="Goodell B."/>
            <person name="Henrissat B."/>
            <person name="Ihrmark K."/>
            <person name="Kauserud H."/>
            <person name="Kohler A."/>
            <person name="LaButti K."/>
            <person name="Lapidus A."/>
            <person name="Lavin J.L."/>
            <person name="Lee Y.-H."/>
            <person name="Lindquist E."/>
            <person name="Lilly W."/>
            <person name="Lucas S."/>
            <person name="Morin E."/>
            <person name="Murat C."/>
            <person name="Oguiza J.A."/>
            <person name="Park J."/>
            <person name="Pisabarro A.G."/>
            <person name="Riley R."/>
            <person name="Rosling A."/>
            <person name="Salamov A."/>
            <person name="Schmidt O."/>
            <person name="Schmutz J."/>
            <person name="Skrede I."/>
            <person name="Stenlid J."/>
            <person name="Wiebenga A."/>
            <person name="Xie X."/>
            <person name="Kues U."/>
            <person name="Hibbett D.S."/>
            <person name="Hoffmeister D."/>
            <person name="Hogberg N."/>
            <person name="Martin F."/>
            <person name="Grigoriev I.V."/>
            <person name="Watkinson S.C."/>
        </authorList>
    </citation>
    <scope>NUCLEOTIDE SEQUENCE</scope>
    <source>
        <strain evidence="2">S7.9</strain>
    </source>
</reference>
<accession>F8NTP1</accession>
<gene>
    <name evidence="2" type="ORF">SERLADRAFT_437437</name>
</gene>